<gene>
    <name evidence="13" type="ORF">CCAP1982_LOCUS11846</name>
</gene>
<dbReference type="FunFam" id="2.60.40.10:FF:000093">
    <property type="entry name" value="Down syndrome cell adhesion molecule, isoform B"/>
    <property type="match status" value="1"/>
</dbReference>
<reference evidence="13" key="1">
    <citation type="submission" date="2020-11" db="EMBL/GenBank/DDBJ databases">
        <authorList>
            <person name="Whitehead M."/>
        </authorList>
    </citation>
    <scope>NUCLEOTIDE SEQUENCE</scope>
    <source>
        <strain evidence="13">EGII</strain>
    </source>
</reference>
<feature type="compositionally biased region" description="Polar residues" evidence="10">
    <location>
        <begin position="2495"/>
        <end position="2515"/>
    </location>
</feature>
<dbReference type="SUPFAM" id="SSF49265">
    <property type="entry name" value="Fibronectin type III"/>
    <property type="match status" value="5"/>
</dbReference>
<dbReference type="SMART" id="SM00060">
    <property type="entry name" value="FN3"/>
    <property type="match status" value="10"/>
</dbReference>
<dbReference type="CDD" id="cd20954">
    <property type="entry name" value="IgI_7_Dscam"/>
    <property type="match status" value="1"/>
</dbReference>
<keyword evidence="9" id="KW-0393">Immunoglobulin domain</keyword>
<evidence type="ECO:0000256" key="6">
    <source>
        <dbReference type="ARBA" id="ARBA00022989"/>
    </source>
</evidence>
<accession>A0A811UYJ6</accession>
<dbReference type="Pfam" id="PF25059">
    <property type="entry name" value="FN3_DSCAM-DSCAML_C"/>
    <property type="match status" value="2"/>
</dbReference>
<feature type="domain" description="Fibronectin type-III" evidence="12">
    <location>
        <begin position="1399"/>
        <end position="1491"/>
    </location>
</feature>
<dbReference type="InterPro" id="IPR003598">
    <property type="entry name" value="Ig_sub2"/>
</dbReference>
<dbReference type="PANTHER" id="PTHR44170:SF6">
    <property type="entry name" value="CONTACTIN"/>
    <property type="match status" value="1"/>
</dbReference>
<feature type="region of interest" description="Disordered" evidence="10">
    <location>
        <begin position="1577"/>
        <end position="1598"/>
    </location>
</feature>
<feature type="domain" description="Ig-like" evidence="11">
    <location>
        <begin position="320"/>
        <end position="413"/>
    </location>
</feature>
<dbReference type="OrthoDB" id="5982258at2759"/>
<evidence type="ECO:0000256" key="4">
    <source>
        <dbReference type="ARBA" id="ARBA00022737"/>
    </source>
</evidence>
<feature type="domain" description="Fibronectin type-III" evidence="12">
    <location>
        <begin position="905"/>
        <end position="1011"/>
    </location>
</feature>
<evidence type="ECO:0000256" key="3">
    <source>
        <dbReference type="ARBA" id="ARBA00022729"/>
    </source>
</evidence>
<dbReference type="InterPro" id="IPR013098">
    <property type="entry name" value="Ig_I-set"/>
</dbReference>
<feature type="region of interest" description="Disordered" evidence="10">
    <location>
        <begin position="1655"/>
        <end position="1690"/>
    </location>
</feature>
<dbReference type="Proteomes" id="UP000606786">
    <property type="component" value="Unassembled WGS sequence"/>
</dbReference>
<feature type="region of interest" description="Disordered" evidence="10">
    <location>
        <begin position="2302"/>
        <end position="2324"/>
    </location>
</feature>
<dbReference type="FunFam" id="2.60.40.10:FF:000308">
    <property type="entry name" value="Down syndrome cell adhesion molecule, isoform D"/>
    <property type="match status" value="1"/>
</dbReference>
<keyword evidence="7" id="KW-0472">Membrane</keyword>
<dbReference type="InterPro" id="IPR013783">
    <property type="entry name" value="Ig-like_fold"/>
</dbReference>
<comment type="caution">
    <text evidence="13">The sequence shown here is derived from an EMBL/GenBank/DDBJ whole genome shotgun (WGS) entry which is preliminary data.</text>
</comment>
<feature type="domain" description="Ig-like" evidence="11">
    <location>
        <begin position="1976"/>
        <end position="2050"/>
    </location>
</feature>
<dbReference type="Gene3D" id="2.60.40.10">
    <property type="entry name" value="Immunoglobulins"/>
    <property type="match status" value="20"/>
</dbReference>
<dbReference type="Pfam" id="PF13927">
    <property type="entry name" value="Ig_3"/>
    <property type="match status" value="6"/>
</dbReference>
<dbReference type="CDD" id="cd20956">
    <property type="entry name" value="IgI_4_Dscam"/>
    <property type="match status" value="1"/>
</dbReference>
<feature type="region of interest" description="Disordered" evidence="10">
    <location>
        <begin position="2379"/>
        <end position="2414"/>
    </location>
</feature>
<name>A0A811UYJ6_CERCA</name>
<feature type="domain" description="Ig-like" evidence="11">
    <location>
        <begin position="702"/>
        <end position="797"/>
    </location>
</feature>
<dbReference type="InterPro" id="IPR003599">
    <property type="entry name" value="Ig_sub"/>
</dbReference>
<dbReference type="FunFam" id="2.60.40.10:FF:001141">
    <property type="entry name" value="Down syndrome cell adhesion molecule 4, isoform D"/>
    <property type="match status" value="1"/>
</dbReference>
<dbReference type="GO" id="GO:0098609">
    <property type="term" value="P:cell-cell adhesion"/>
    <property type="evidence" value="ECO:0007669"/>
    <property type="project" value="TreeGrafter"/>
</dbReference>
<dbReference type="PROSITE" id="PS50835">
    <property type="entry name" value="IG_LIKE"/>
    <property type="match status" value="10"/>
</dbReference>
<feature type="domain" description="Ig-like" evidence="11">
    <location>
        <begin position="509"/>
        <end position="600"/>
    </location>
</feature>
<evidence type="ECO:0000256" key="8">
    <source>
        <dbReference type="ARBA" id="ARBA00023157"/>
    </source>
</evidence>
<feature type="region of interest" description="Disordered" evidence="10">
    <location>
        <begin position="1720"/>
        <end position="1815"/>
    </location>
</feature>
<feature type="domain" description="Ig-like" evidence="11">
    <location>
        <begin position="418"/>
        <end position="504"/>
    </location>
</feature>
<evidence type="ECO:0000256" key="10">
    <source>
        <dbReference type="SAM" id="MobiDB-lite"/>
    </source>
</evidence>
<dbReference type="FunFam" id="2.60.40.10:FF:000324">
    <property type="entry name" value="Down syndrome cell adhesion molecule, isoform D"/>
    <property type="match status" value="1"/>
</dbReference>
<feature type="domain" description="Ig-like" evidence="11">
    <location>
        <begin position="1212"/>
        <end position="1286"/>
    </location>
</feature>
<dbReference type="CDD" id="cd00063">
    <property type="entry name" value="FN3"/>
    <property type="match status" value="9"/>
</dbReference>
<feature type="domain" description="Ig-like" evidence="11">
    <location>
        <begin position="25"/>
        <end position="116"/>
    </location>
</feature>
<dbReference type="SMART" id="SM00409">
    <property type="entry name" value="IG"/>
    <property type="match status" value="10"/>
</dbReference>
<dbReference type="GO" id="GO:0048812">
    <property type="term" value="P:neuron projection morphogenesis"/>
    <property type="evidence" value="ECO:0007669"/>
    <property type="project" value="UniProtKB-ARBA"/>
</dbReference>
<feature type="domain" description="Ig-like" evidence="11">
    <location>
        <begin position="227"/>
        <end position="314"/>
    </location>
</feature>
<evidence type="ECO:0000313" key="13">
    <source>
        <dbReference type="EMBL" id="CAD7003388.1"/>
    </source>
</evidence>
<dbReference type="Pfam" id="PF07679">
    <property type="entry name" value="I-set"/>
    <property type="match status" value="3"/>
</dbReference>
<dbReference type="FunFam" id="2.60.40.10:FF:000017">
    <property type="entry name" value="Down syndrome cell adhesion molecule b"/>
    <property type="match status" value="2"/>
</dbReference>
<dbReference type="CDD" id="cd20958">
    <property type="entry name" value="IgI_5_Dscam"/>
    <property type="match status" value="1"/>
</dbReference>
<dbReference type="GO" id="GO:0005886">
    <property type="term" value="C:plasma membrane"/>
    <property type="evidence" value="ECO:0007669"/>
    <property type="project" value="UniProtKB-SubCell"/>
</dbReference>
<feature type="domain" description="Fibronectin type-III" evidence="12">
    <location>
        <begin position="806"/>
        <end position="900"/>
    </location>
</feature>
<feature type="domain" description="Fibronectin type-III" evidence="12">
    <location>
        <begin position="2163"/>
        <end position="2264"/>
    </location>
</feature>
<dbReference type="InterPro" id="IPR036179">
    <property type="entry name" value="Ig-like_dom_sf"/>
</dbReference>
<dbReference type="FunFam" id="2.60.40.10:FF:001117">
    <property type="entry name" value="Down syndrome cell adhesion molecule 4, isoform D"/>
    <property type="match status" value="2"/>
</dbReference>
<keyword evidence="4" id="KW-0677">Repeat</keyword>
<dbReference type="InterPro" id="IPR003961">
    <property type="entry name" value="FN3_dom"/>
</dbReference>
<dbReference type="CDD" id="cd20957">
    <property type="entry name" value="IgC2_3_Dscam"/>
    <property type="match status" value="1"/>
</dbReference>
<dbReference type="FunFam" id="2.60.40.10:FF:001155">
    <property type="entry name" value="Down syndrome cell adhesion molecule 4, isoform D"/>
    <property type="match status" value="1"/>
</dbReference>
<evidence type="ECO:0000256" key="9">
    <source>
        <dbReference type="ARBA" id="ARBA00023319"/>
    </source>
</evidence>
<evidence type="ECO:0000259" key="11">
    <source>
        <dbReference type="PROSITE" id="PS50835"/>
    </source>
</evidence>
<dbReference type="FunFam" id="2.60.40.10:FF:000678">
    <property type="entry name" value="Down syndrome cell adhesion molecule-like protein Dscam2"/>
    <property type="match status" value="2"/>
</dbReference>
<feature type="region of interest" description="Disordered" evidence="10">
    <location>
        <begin position="2444"/>
        <end position="2557"/>
    </location>
</feature>
<dbReference type="SUPFAM" id="SSF48726">
    <property type="entry name" value="Immunoglobulin"/>
    <property type="match status" value="10"/>
</dbReference>
<dbReference type="InterPro" id="IPR007110">
    <property type="entry name" value="Ig-like_dom"/>
</dbReference>
<evidence type="ECO:0000313" key="14">
    <source>
        <dbReference type="Proteomes" id="UP000606786"/>
    </source>
</evidence>
<dbReference type="FunFam" id="2.60.40.10:FF:000967">
    <property type="entry name" value="Uncharacterized protein, isoform D"/>
    <property type="match status" value="2"/>
</dbReference>
<comment type="subcellular location">
    <subcellularLocation>
        <location evidence="1">Membrane</location>
        <topology evidence="1">Single-pass membrane protein</topology>
    </subcellularLocation>
</comment>
<evidence type="ECO:0000256" key="7">
    <source>
        <dbReference type="ARBA" id="ARBA00023136"/>
    </source>
</evidence>
<organism evidence="13 14">
    <name type="scientific">Ceratitis capitata</name>
    <name type="common">Mediterranean fruit fly</name>
    <name type="synonym">Tephritis capitata</name>
    <dbReference type="NCBI Taxonomy" id="7213"/>
    <lineage>
        <taxon>Eukaryota</taxon>
        <taxon>Metazoa</taxon>
        <taxon>Ecdysozoa</taxon>
        <taxon>Arthropoda</taxon>
        <taxon>Hexapoda</taxon>
        <taxon>Insecta</taxon>
        <taxon>Pterygota</taxon>
        <taxon>Neoptera</taxon>
        <taxon>Endopterygota</taxon>
        <taxon>Diptera</taxon>
        <taxon>Brachycera</taxon>
        <taxon>Muscomorpha</taxon>
        <taxon>Tephritoidea</taxon>
        <taxon>Tephritidae</taxon>
        <taxon>Ceratitis</taxon>
        <taxon>Ceratitis</taxon>
    </lineage>
</organism>
<feature type="domain" description="Fibronectin type-III" evidence="12">
    <location>
        <begin position="2066"/>
        <end position="2161"/>
    </location>
</feature>
<keyword evidence="3" id="KW-0732">Signal</keyword>
<proteinExistence type="predicted"/>
<protein>
    <submittedName>
        <fullName evidence="13">(Mediterranean fruit fly) hypothetical protein</fullName>
    </submittedName>
</protein>
<evidence type="ECO:0000256" key="5">
    <source>
        <dbReference type="ARBA" id="ARBA00022889"/>
    </source>
</evidence>
<feature type="compositionally biased region" description="Low complexity" evidence="10">
    <location>
        <begin position="2458"/>
        <end position="2470"/>
    </location>
</feature>
<dbReference type="SMART" id="SM00408">
    <property type="entry name" value="IGc2"/>
    <property type="match status" value="9"/>
</dbReference>
<keyword evidence="5" id="KW-0130">Cell adhesion</keyword>
<keyword evidence="2" id="KW-0812">Transmembrane</keyword>
<dbReference type="EMBL" id="CAJHJT010000034">
    <property type="protein sequence ID" value="CAD7003388.1"/>
    <property type="molecule type" value="Genomic_DNA"/>
</dbReference>
<dbReference type="InterPro" id="IPR056754">
    <property type="entry name" value="DSCAM/DSCAML_C"/>
</dbReference>
<sequence>MKCKLRNLVGTILSREVHVRGVVNQKYTVQVHDEYVMTGNTAVLKCQVPSYMSEFVMVTAWVQDTGMHLYPNTDIGGKYTVLSNGELYINNAGPNDAFKSYTCRTVNRLTGEIQISTYPGRIIVTEPKGMVQPRINVEKHSLRHVVLNGQTTLPCIAQGHPVPTYRWFKEENEQLLPLQLSERITIVSAGLLKIAKARLEDSGKYLCWVNNTAGEETIQVSLTVTAPLTAHLQPQVQTVDVDKDAQFQCIVSGHPVHDVNWLHDGKPILRDNRVEILTDPPRLIIKKVQKDDPGMYQCFVSNEWEQIQSTAELQLGDASPELLYWFSEQTLQPGPTVSLKCVATGNPLPQFTWSLDGFPIPDNSRFLVGQYVTIHDDVISHVNISNVKEEDGGEYACTAQNSIGKVSHSAKVNIYGLPYIREMPKITGISGSDLVVTCPVAGYPIDKIHWERDGQTLPINRRQRAYNNGTLIIEQLQRLEDAGTYTCMAQNKQKQTSRRNVEIQVLVPPKIMPIQAMTNMLREGMRAAISCQILEGDLPVSFRWERNGKPLIGTGNEVFRRLDEYSASLVIEHITSEHSGNYTCIASNVAGMERFTVPLTVNVPPKWVLEPKDSSAQAGQDVLLHCQSSGYPKPTITWKKAIGPTPGEYKDFLYEPTVQLFPNGTIYFKKISKESQGHFLCESKNNIGSGVSKVIFLKVNVPAHFQTKTKQISVAKGKQVHIQCNVQGDNPIDIKWKIQATQQYLDESLDSRYTIRDQVLDDGMVSELGISHTYRQDTGIYICQASNAFGQDEMSIQLIVQEVPEQPKNLRINSQQSRSLQLTWSQPFAGNSPIEGYHIYYKQISDIWQNAEHITITGGQTVVNIQNLRPAKAYHFRMTSENKLGASEYSEVVQVTTLEEVPSGPPLNVRAEAKSSTEISVTWDAPERDHWNGILLGYYVGYQMSLSPEDKEVNPTQGFSFKTVEVRSHFGGETVLSNLNKYTQYHVIVQAYTSQGSGPPSREIAVQTMEDVPSSPPESPQCDVLGSTSIYITWSPPDVDGQNGKIKGYKVFYISVNELYETDPEVVKSTNQYVTIETLRKYTNYTVWVLAYTKVGDGMKTKPFYCRTHEDVPSAPQAIKAIPASSTKILISWLPPEFPNGDITGYTFYMSMLEGGREEGTHKRILGPFVEMHETQRTQESATYQFWLTASTKIGEGEKTQVVTVPPNNKVPARIVSFSQRLISPWKENLELPCRKVGSPAPVTIWRQDGHNMDTNSRKVIAKNGTLYIRECQAGDAGNYTCSVENTWGKDEIIYNIIIKVPPEAPNLTVVNSYTDSLHLEWMDNSHGGSPILGYVINYKRENGDWEELQVDAKTSSHLLTNLWCGTRYQLYITAYNKIGTGLPCDIVNSFTKGNPPVQPKHSQMITNNSTSVTCWLDSWGDGGCGILYFMIESRVFGRFQWNIISNHIPPTERIYTVSDLIPGTKYQLKVTAHNNAGSTTAVYNFTTLSPQGVIYSIDHANPVSHMSDSPFYANFKVLIPVCLSMFMLLGIIAAVLLIRKRKIDNQARLASSSMSESPSLANLQNKQNRDQQYLAVRCNPGSGPPRGSHSNDSGSFGKAEGNEYIEDICPYATFQLNKQTYSESSYSGNVYSGPYHSVRGSFVYHDVKPETYHSKEPEYTKVRRKVGRLRDPHSESQESDNPGSTDSEVRKILTLHIPITEYDTLGSESDNDVSARAMNSAKYRAQRDTQDETSSSSETTPTSLSRKSKPPFAARKSGKTGTSGKRHVRSSSGYSSHNEETTFSISNYPPNYQDHINPPARFSDSNDKSKSQTSPRIYSFICKETDPEVVKSTNQYVTIETLRKYTNYTVWVLAYTKVGDGMKTKPFYCRTHEDVPSAPQAIKAIPASSTKILISWLPPEFPNGDITGYTFYMSMLEGGREEGTHKRILGPFVEMHETQRTQESATYQFWLTASTKIGEGEKTQVVTVPPNNKVPARIVSFSQRLISPWKENLELPCRKVGSPAPVTIWRQDGHNMDTNSRKVIAKNGTLYIRECQAGDAGNYTCSVENTWGKDEIIYNIIIKVPPEAPNLTVVNSYTDSLHLEWMDNSHGGSPILGYVINYKRENGDWEELQVDAKTSSHLLTNLWCGTRYQLYITAYNKIGTGLPCDIVNSFTKGNPPVQPKHSQMITNNSTSVTCWLDSWGDGGCGILYFMIESRVFGSTNNKLLIPRSQWNIISNHIPPTERIYTVSDLIPGTKYQLKVTAHNNAGSTTAVYNFTTLSPQGEIDNQARLASSSMSESPSLANLQNKQNRDQQYLAVRCNPGSGPPRGSHSNDSGSFGKAEGNEYIEDICPYATFQLNKQTYSESSYSGNVYSGPYHSVRGSFVYHDVKPETYHSKEPEYTKVRRKVGRLRDPHSESQESDNPGSTDSEVRKILTLHIPITEYDTLGSESDNDVSARAMNSAKYRAQRDTQDETSSSSETTPTSLSRKSKPPFAARKSGKTGTSGKRHVRSSSGYSSHNEETTFSISNYPPNYQDHINPPARFSDSNDKSKSQTPPRVRGNQKLQREAFQINV</sequence>
<dbReference type="InterPro" id="IPR036116">
    <property type="entry name" value="FN3_sf"/>
</dbReference>
<dbReference type="FunFam" id="2.60.40.10:FF:001258">
    <property type="entry name" value="Down syndrome cell adhesion molecule 4, isoform D"/>
    <property type="match status" value="1"/>
</dbReference>
<keyword evidence="8" id="KW-1015">Disulfide bond</keyword>
<feature type="domain" description="Ig-like" evidence="11">
    <location>
        <begin position="133"/>
        <end position="223"/>
    </location>
</feature>
<feature type="domain" description="Ig-like" evidence="11">
    <location>
        <begin position="605"/>
        <end position="692"/>
    </location>
</feature>
<feature type="domain" description="Fibronectin type-III" evidence="12">
    <location>
        <begin position="1879"/>
        <end position="1974"/>
    </location>
</feature>
<evidence type="ECO:0000256" key="1">
    <source>
        <dbReference type="ARBA" id="ARBA00004167"/>
    </source>
</evidence>
<evidence type="ECO:0000256" key="2">
    <source>
        <dbReference type="ARBA" id="ARBA00022692"/>
    </source>
</evidence>
<feature type="domain" description="Fibronectin type-III" evidence="12">
    <location>
        <begin position="1115"/>
        <end position="1210"/>
    </location>
</feature>
<dbReference type="FunFam" id="2.60.40.10:FF:000104">
    <property type="entry name" value="Down syndrome cell adhesion molecule b"/>
    <property type="match status" value="1"/>
</dbReference>
<evidence type="ECO:0000259" key="12">
    <source>
        <dbReference type="PROSITE" id="PS50853"/>
    </source>
</evidence>
<dbReference type="PROSITE" id="PS50853">
    <property type="entry name" value="FN3"/>
    <property type="match status" value="9"/>
</dbReference>
<dbReference type="FunFam" id="2.60.40.10:FF:000310">
    <property type="entry name" value="Down syndrome cell adhesion molecule, isoform D"/>
    <property type="match status" value="1"/>
</dbReference>
<dbReference type="FunFam" id="2.60.40.10:FF:000302">
    <property type="entry name" value="Down syndrome cell adhesion molecule, isoform D"/>
    <property type="match status" value="1"/>
</dbReference>
<feature type="compositionally biased region" description="Polar residues" evidence="10">
    <location>
        <begin position="1771"/>
        <end position="1791"/>
    </location>
</feature>
<keyword evidence="6" id="KW-1133">Transmembrane helix</keyword>
<feature type="compositionally biased region" description="Low complexity" evidence="10">
    <location>
        <begin position="1734"/>
        <end position="1746"/>
    </location>
</feature>
<feature type="domain" description="Fibronectin type-III" evidence="12">
    <location>
        <begin position="1302"/>
        <end position="1397"/>
    </location>
</feature>
<dbReference type="PANTHER" id="PTHR44170">
    <property type="entry name" value="PROTEIN SIDEKICK"/>
    <property type="match status" value="1"/>
</dbReference>
<feature type="domain" description="Fibronectin type-III" evidence="12">
    <location>
        <begin position="1016"/>
        <end position="1111"/>
    </location>
</feature>
<dbReference type="Pfam" id="PF00041">
    <property type="entry name" value="fn3"/>
    <property type="match status" value="7"/>
</dbReference>
<keyword evidence="14" id="KW-1185">Reference proteome</keyword>